<comment type="caution">
    <text evidence="2">The sequence shown here is derived from an EMBL/GenBank/DDBJ whole genome shotgun (WGS) entry which is preliminary data.</text>
</comment>
<dbReference type="EMBL" id="JACTNZ010000007">
    <property type="protein sequence ID" value="KAG5542295.1"/>
    <property type="molecule type" value="Genomic_DNA"/>
</dbReference>
<keyword evidence="1" id="KW-1133">Transmembrane helix</keyword>
<evidence type="ECO:0000313" key="3">
    <source>
        <dbReference type="Proteomes" id="UP000823749"/>
    </source>
</evidence>
<evidence type="ECO:0000256" key="1">
    <source>
        <dbReference type="SAM" id="Phobius"/>
    </source>
</evidence>
<keyword evidence="1" id="KW-0472">Membrane</keyword>
<feature type="transmembrane region" description="Helical" evidence="1">
    <location>
        <begin position="58"/>
        <end position="75"/>
    </location>
</feature>
<dbReference type="Proteomes" id="UP000823749">
    <property type="component" value="Chromosome 7"/>
</dbReference>
<keyword evidence="1" id="KW-0812">Transmembrane</keyword>
<dbReference type="AlphaFoldDB" id="A0AAV6JRU8"/>
<protein>
    <submittedName>
        <fullName evidence="2">Uncharacterized protein</fullName>
    </submittedName>
</protein>
<sequence>MSVGRQIVPKEIQKTLCLQTLIAEMVKPPGTFEPEESNKGGGKINSYRKELPKFKVSWTKFEILFLVAFVILVYFKNVEGRCLKDNKINDHQDDESMMNRISNLVPEILNLAPEILRQHRRRPENMVRRVILVSRTGTCVRLHFNSARGATNWAGESFRQPKINALSVKHVLANWKHPATLLASKMFQANSTSTQGFC</sequence>
<keyword evidence="3" id="KW-1185">Reference proteome</keyword>
<evidence type="ECO:0000313" key="2">
    <source>
        <dbReference type="EMBL" id="KAG5542295.1"/>
    </source>
</evidence>
<gene>
    <name evidence="2" type="ORF">RHGRI_021980</name>
</gene>
<organism evidence="2 3">
    <name type="scientific">Rhododendron griersonianum</name>
    <dbReference type="NCBI Taxonomy" id="479676"/>
    <lineage>
        <taxon>Eukaryota</taxon>
        <taxon>Viridiplantae</taxon>
        <taxon>Streptophyta</taxon>
        <taxon>Embryophyta</taxon>
        <taxon>Tracheophyta</taxon>
        <taxon>Spermatophyta</taxon>
        <taxon>Magnoliopsida</taxon>
        <taxon>eudicotyledons</taxon>
        <taxon>Gunneridae</taxon>
        <taxon>Pentapetalae</taxon>
        <taxon>asterids</taxon>
        <taxon>Ericales</taxon>
        <taxon>Ericaceae</taxon>
        <taxon>Ericoideae</taxon>
        <taxon>Rhodoreae</taxon>
        <taxon>Rhododendron</taxon>
    </lineage>
</organism>
<name>A0AAV6JRU8_9ERIC</name>
<reference evidence="2" key="1">
    <citation type="submission" date="2020-08" db="EMBL/GenBank/DDBJ databases">
        <title>Plant Genome Project.</title>
        <authorList>
            <person name="Zhang R.-G."/>
        </authorList>
    </citation>
    <scope>NUCLEOTIDE SEQUENCE</scope>
    <source>
        <strain evidence="2">WSP0</strain>
        <tissue evidence="2">Leaf</tissue>
    </source>
</reference>
<accession>A0AAV6JRU8</accession>
<proteinExistence type="predicted"/>